<dbReference type="RefSeq" id="WP_388007104.1">
    <property type="nucleotide sequence ID" value="NZ_JBHUEE010000006.1"/>
</dbReference>
<dbReference type="SUPFAM" id="SSF48498">
    <property type="entry name" value="Tetracyclin repressor-like, C-terminal domain"/>
    <property type="match status" value="1"/>
</dbReference>
<name>A0ABW4L5I9_9MICO</name>
<dbReference type="InterPro" id="IPR039538">
    <property type="entry name" value="BetI_C"/>
</dbReference>
<dbReference type="SUPFAM" id="SSF46689">
    <property type="entry name" value="Homeodomain-like"/>
    <property type="match status" value="1"/>
</dbReference>
<dbReference type="InterPro" id="IPR009057">
    <property type="entry name" value="Homeodomain-like_sf"/>
</dbReference>
<organism evidence="2 3">
    <name type="scientific">Georgenia deserti</name>
    <dbReference type="NCBI Taxonomy" id="2093781"/>
    <lineage>
        <taxon>Bacteria</taxon>
        <taxon>Bacillati</taxon>
        <taxon>Actinomycetota</taxon>
        <taxon>Actinomycetes</taxon>
        <taxon>Micrococcales</taxon>
        <taxon>Bogoriellaceae</taxon>
        <taxon>Georgenia</taxon>
    </lineage>
</organism>
<dbReference type="InterPro" id="IPR036271">
    <property type="entry name" value="Tet_transcr_reg_TetR-rel_C_sf"/>
</dbReference>
<dbReference type="Gene3D" id="1.10.357.10">
    <property type="entry name" value="Tetracycline Repressor, domain 2"/>
    <property type="match status" value="1"/>
</dbReference>
<evidence type="ECO:0000259" key="1">
    <source>
        <dbReference type="Pfam" id="PF13977"/>
    </source>
</evidence>
<protein>
    <submittedName>
        <fullName evidence="2">TetR/AcrR family transcriptional regulator</fullName>
    </submittedName>
</protein>
<evidence type="ECO:0000313" key="3">
    <source>
        <dbReference type="Proteomes" id="UP001597277"/>
    </source>
</evidence>
<dbReference type="EMBL" id="JBHUEE010000006">
    <property type="protein sequence ID" value="MFD1718565.1"/>
    <property type="molecule type" value="Genomic_DNA"/>
</dbReference>
<proteinExistence type="predicted"/>
<dbReference type="Proteomes" id="UP001597277">
    <property type="component" value="Unassembled WGS sequence"/>
</dbReference>
<keyword evidence="3" id="KW-1185">Reference proteome</keyword>
<gene>
    <name evidence="2" type="ORF">ACFSE6_12025</name>
</gene>
<evidence type="ECO:0000313" key="2">
    <source>
        <dbReference type="EMBL" id="MFD1718565.1"/>
    </source>
</evidence>
<dbReference type="Pfam" id="PF13977">
    <property type="entry name" value="TetR_C_6"/>
    <property type="match status" value="1"/>
</dbReference>
<sequence>MGRGRGEQHEAQVRLLGDAALRVLARDGLPGLTFRTVATEASVSPGRVQHYARSSAGLLALTFQRIRELTAERVREAVTSLPSPAPADVVEATLLALIPQGERDRTMLRVAAAVELHALTDPERAEELRGGRAELIGFLADQLARLPEAAAADPRHLTRTATALLATAEGLSTLTLTNAIEAGEARQTVASSIRAFRSQLTGT</sequence>
<reference evidence="3" key="1">
    <citation type="journal article" date="2019" name="Int. J. Syst. Evol. Microbiol.">
        <title>The Global Catalogue of Microorganisms (GCM) 10K type strain sequencing project: providing services to taxonomists for standard genome sequencing and annotation.</title>
        <authorList>
            <consortium name="The Broad Institute Genomics Platform"/>
            <consortium name="The Broad Institute Genome Sequencing Center for Infectious Disease"/>
            <person name="Wu L."/>
            <person name="Ma J."/>
        </authorList>
    </citation>
    <scope>NUCLEOTIDE SEQUENCE [LARGE SCALE GENOMIC DNA]</scope>
    <source>
        <strain evidence="3">JCM 17130</strain>
    </source>
</reference>
<comment type="caution">
    <text evidence="2">The sequence shown here is derived from an EMBL/GenBank/DDBJ whole genome shotgun (WGS) entry which is preliminary data.</text>
</comment>
<accession>A0ABW4L5I9</accession>
<feature type="domain" description="BetI-type transcriptional repressor C-terminal" evidence="1">
    <location>
        <begin position="86"/>
        <end position="195"/>
    </location>
</feature>